<evidence type="ECO:0000313" key="2">
    <source>
        <dbReference type="EMBL" id="PWE21566.1"/>
    </source>
</evidence>
<accession>A0A2U2C0R2</accession>
<proteinExistence type="predicted"/>
<dbReference type="Proteomes" id="UP000245014">
    <property type="component" value="Unassembled WGS sequence"/>
</dbReference>
<dbReference type="RefSeq" id="WP_066354994.1">
    <property type="nucleotide sequence ID" value="NZ_JAODBW010000004.1"/>
</dbReference>
<reference evidence="2 3" key="1">
    <citation type="submission" date="2018-05" db="EMBL/GenBank/DDBJ databases">
        <title>Antimicrobial susceptibility testing and genomic analysis of Arcobacter skirrowii strains and one Arcobacter butzleri isolated from German poultry farms.</title>
        <authorList>
            <person name="Haenel I."/>
            <person name="Hotzel H."/>
            <person name="Tomaso H."/>
            <person name="Busch A."/>
        </authorList>
    </citation>
    <scope>NUCLEOTIDE SEQUENCE [LARGE SCALE GENOMIC DNA]</scope>
    <source>
        <strain evidence="2">17-1208-2</strain>
        <strain evidence="3">v</strain>
    </source>
</reference>
<reference evidence="1" key="2">
    <citation type="journal article" date="2023" name="Front. Microbiol.">
        <title>Genomic diversity and taxonomic marker for Arcobacter species.</title>
        <authorList>
            <person name="Zhou G."/>
            <person name="Gu Y."/>
            <person name="Wang H."/>
            <person name="Chen X."/>
            <person name="Zhang X."/>
            <person name="Shao Z."/>
            <person name="Yan X."/>
            <person name="Zhang J."/>
            <person name="Zhang M."/>
        </authorList>
    </citation>
    <scope>NUCLEOTIDE SEQUENCE</scope>
    <source>
        <strain evidence="1">BJSY19SF1-2</strain>
    </source>
</reference>
<gene>
    <name evidence="2" type="ORF">DF188_04940</name>
    <name evidence="1" type="ORF">Q6A80_04475</name>
</gene>
<evidence type="ECO:0000313" key="3">
    <source>
        <dbReference type="Proteomes" id="UP000245014"/>
    </source>
</evidence>
<evidence type="ECO:0000313" key="1">
    <source>
        <dbReference type="EMBL" id="MDX4068974.1"/>
    </source>
</evidence>
<organism evidence="2 3">
    <name type="scientific">Aliarcobacter skirrowii</name>
    <dbReference type="NCBI Taxonomy" id="28200"/>
    <lineage>
        <taxon>Bacteria</taxon>
        <taxon>Pseudomonadati</taxon>
        <taxon>Campylobacterota</taxon>
        <taxon>Epsilonproteobacteria</taxon>
        <taxon>Campylobacterales</taxon>
        <taxon>Arcobacteraceae</taxon>
        <taxon>Aliarcobacter</taxon>
    </lineage>
</organism>
<name>A0A2U2C0R2_9BACT</name>
<dbReference type="STRING" id="28200.GCA_001572935_00166"/>
<dbReference type="Proteomes" id="UP001283691">
    <property type="component" value="Unassembled WGS sequence"/>
</dbReference>
<dbReference type="AlphaFoldDB" id="A0A2U2C0R2"/>
<sequence>MTIEEQQIFIDKIKETILPIAIYLDDDSIKKIIKDVEDTNENLPKGFANMLYEQIIIMKYNRLG</sequence>
<comment type="caution">
    <text evidence="2">The sequence shown here is derived from an EMBL/GenBank/DDBJ whole genome shotgun (WGS) entry which is preliminary data.</text>
</comment>
<reference evidence="1" key="3">
    <citation type="submission" date="2023-07" db="EMBL/GenBank/DDBJ databases">
        <authorList>
            <person name="Zhang M."/>
            <person name="Zhou G."/>
        </authorList>
    </citation>
    <scope>NUCLEOTIDE SEQUENCE</scope>
    <source>
        <strain evidence="1">BJSY19SF1-2</strain>
    </source>
</reference>
<protein>
    <submittedName>
        <fullName evidence="2">Uncharacterized protein</fullName>
    </submittedName>
</protein>
<dbReference type="EMBL" id="JAUQUR010000002">
    <property type="protein sequence ID" value="MDX4068974.1"/>
    <property type="molecule type" value="Genomic_DNA"/>
</dbReference>
<dbReference type="EMBL" id="QEYI01000003">
    <property type="protein sequence ID" value="PWE21566.1"/>
    <property type="molecule type" value="Genomic_DNA"/>
</dbReference>